<evidence type="ECO:0008006" key="5">
    <source>
        <dbReference type="Google" id="ProtNLM"/>
    </source>
</evidence>
<evidence type="ECO:0000256" key="2">
    <source>
        <dbReference type="SAM" id="SignalP"/>
    </source>
</evidence>
<dbReference type="Proteomes" id="UP000196475">
    <property type="component" value="Unassembled WGS sequence"/>
</dbReference>
<dbReference type="Gene3D" id="3.40.190.10">
    <property type="entry name" value="Periplasmic binding protein-like II"/>
    <property type="match status" value="1"/>
</dbReference>
<dbReference type="PIRSF" id="PIRSF017082">
    <property type="entry name" value="YflP"/>
    <property type="match status" value="1"/>
</dbReference>
<dbReference type="PANTHER" id="PTHR42928:SF5">
    <property type="entry name" value="BLR1237 PROTEIN"/>
    <property type="match status" value="1"/>
</dbReference>
<dbReference type="Gene3D" id="3.40.190.150">
    <property type="entry name" value="Bordetella uptake gene, domain 1"/>
    <property type="match status" value="1"/>
</dbReference>
<sequence>MKKLLAILAAILVVFAVGCSQNAPQSNGNNQTSADNQGSQQKIDYPTKPIEMIVPYAPGGGTDTAARILATAVSKYLPNGQTVVVVNKPGGAATIGITEVFNAKPDGYKIGMTTTGATSIQPHYGKTAYTHDSFQAVIRVLSTPQVLVVRTDAPWKTFEEWLEYVKANPNKFTYGTAGAGHTAHLAMEALNMAAGIKTKHVPFDGAGPAVTALVGGHVDGAAVQVQEAKSQIDAGKIRALVNVGSSKVEAYKDVPLAKEKGYDVQVDVYTGIIAPKDTPKEIVTILHDAFKKALEDPSVIEQFKKLGVEPAYAGPEEFQKDITDSFNRNGEIMKKVGLIK</sequence>
<evidence type="ECO:0000313" key="3">
    <source>
        <dbReference type="EMBL" id="OUM90132.1"/>
    </source>
</evidence>
<feature type="signal peptide" evidence="2">
    <location>
        <begin position="1"/>
        <end position="22"/>
    </location>
</feature>
<feature type="chain" id="PRO_5012011428" description="ABC transporter substrate-binding protein" evidence="2">
    <location>
        <begin position="23"/>
        <end position="340"/>
    </location>
</feature>
<comment type="caution">
    <text evidence="3">The sequence shown here is derived from an EMBL/GenBank/DDBJ whole genome shotgun (WGS) entry which is preliminary data.</text>
</comment>
<proteinExistence type="inferred from homology"/>
<keyword evidence="2" id="KW-0732">Signal</keyword>
<name>A0A1Y3PS04_9BACI</name>
<organism evidence="3 4">
    <name type="scientific">Bacillus thermozeamaize</name>
    <dbReference type="NCBI Taxonomy" id="230954"/>
    <lineage>
        <taxon>Bacteria</taxon>
        <taxon>Bacillati</taxon>
        <taxon>Bacillota</taxon>
        <taxon>Bacilli</taxon>
        <taxon>Bacillales</taxon>
        <taxon>Bacillaceae</taxon>
        <taxon>Bacillus</taxon>
    </lineage>
</organism>
<dbReference type="SUPFAM" id="SSF53850">
    <property type="entry name" value="Periplasmic binding protein-like II"/>
    <property type="match status" value="1"/>
</dbReference>
<evidence type="ECO:0000256" key="1">
    <source>
        <dbReference type="ARBA" id="ARBA00006987"/>
    </source>
</evidence>
<reference evidence="4" key="1">
    <citation type="submission" date="2016-06" db="EMBL/GenBank/DDBJ databases">
        <authorList>
            <person name="Nascimento L."/>
            <person name="Pereira R.V."/>
            <person name="Martins L.F."/>
            <person name="Quaggio R.B."/>
            <person name="Silva A.M."/>
            <person name="Setubal J.C."/>
        </authorList>
    </citation>
    <scope>NUCLEOTIDE SEQUENCE [LARGE SCALE GENOMIC DNA]</scope>
</reference>
<dbReference type="InterPro" id="IPR005064">
    <property type="entry name" value="BUG"/>
</dbReference>
<dbReference type="InterPro" id="IPR042100">
    <property type="entry name" value="Bug_dom1"/>
</dbReference>
<comment type="similarity">
    <text evidence="1">Belongs to the UPF0065 (bug) family.</text>
</comment>
<dbReference type="PANTHER" id="PTHR42928">
    <property type="entry name" value="TRICARBOXYLATE-BINDING PROTEIN"/>
    <property type="match status" value="1"/>
</dbReference>
<accession>A0A1Y3PS04</accession>
<dbReference type="AlphaFoldDB" id="A0A1Y3PS04"/>
<protein>
    <recommendedName>
        <fullName evidence="5">ABC transporter substrate-binding protein</fullName>
    </recommendedName>
</protein>
<gene>
    <name evidence="3" type="ORF">BAA01_11350</name>
</gene>
<dbReference type="Pfam" id="PF03401">
    <property type="entry name" value="TctC"/>
    <property type="match status" value="1"/>
</dbReference>
<evidence type="ECO:0000313" key="4">
    <source>
        <dbReference type="Proteomes" id="UP000196475"/>
    </source>
</evidence>
<dbReference type="CDD" id="cd07012">
    <property type="entry name" value="PBP2_Bug_TTT"/>
    <property type="match status" value="1"/>
</dbReference>
<dbReference type="PROSITE" id="PS51257">
    <property type="entry name" value="PROKAR_LIPOPROTEIN"/>
    <property type="match status" value="1"/>
</dbReference>
<dbReference type="EMBL" id="LZRT01000021">
    <property type="protein sequence ID" value="OUM90132.1"/>
    <property type="molecule type" value="Genomic_DNA"/>
</dbReference>